<protein>
    <submittedName>
        <fullName evidence="1">DNA-binding protein</fullName>
    </submittedName>
</protein>
<dbReference type="AlphaFoldDB" id="A0A2X2BYW4"/>
<keyword evidence="1" id="KW-0238">DNA-binding</keyword>
<accession>A0A2X2BYW4</accession>
<proteinExistence type="predicted"/>
<name>A0A2X2BYW4_PSELU</name>
<sequence length="306" mass="35014">MPHAHINFHKPAKSPNALLRHLQLKGLDTRKQKAKALQALEFIGYHRLLIYMRPLQDAQKRFFATVQFDDILQLYDFDRRLRLVFLDAIDRIEVAFRSVIINTLALDKACGPHFYQDAIHFTDGQAHRDLLKQVLGLREKGNAALKHYYETYNTPALPPVWTVLEAMTIGQLSCLFSDLHLDHRKTVAAKFRYDESVLSTWLQSLTLLRNVCAHHGRLWNASITAGAPKYAKAITAEFPSHNDRGRVFARAVVVQALLAEIDPTSDWKYRFKHLMATLPMTVLAKAGRTTADLGLVDGWESRQFWS</sequence>
<dbReference type="InterPro" id="IPR011664">
    <property type="entry name" value="Abi_system_AbiD/AbiF-like"/>
</dbReference>
<dbReference type="EMBL" id="UAUF01000002">
    <property type="protein sequence ID" value="SPZ00193.1"/>
    <property type="molecule type" value="Genomic_DNA"/>
</dbReference>
<evidence type="ECO:0000313" key="2">
    <source>
        <dbReference type="Proteomes" id="UP000250443"/>
    </source>
</evidence>
<organism evidence="1 2">
    <name type="scientific">Pseudomonas luteola</name>
    <dbReference type="NCBI Taxonomy" id="47886"/>
    <lineage>
        <taxon>Bacteria</taxon>
        <taxon>Pseudomonadati</taxon>
        <taxon>Pseudomonadota</taxon>
        <taxon>Gammaproteobacteria</taxon>
        <taxon>Pseudomonadales</taxon>
        <taxon>Pseudomonadaceae</taxon>
        <taxon>Pseudomonas</taxon>
    </lineage>
</organism>
<gene>
    <name evidence="1" type="ORF">NCTC11842_00338</name>
</gene>
<reference evidence="1 2" key="1">
    <citation type="submission" date="2018-06" db="EMBL/GenBank/DDBJ databases">
        <authorList>
            <consortium name="Pathogen Informatics"/>
            <person name="Doyle S."/>
        </authorList>
    </citation>
    <scope>NUCLEOTIDE SEQUENCE [LARGE SCALE GENOMIC DNA]</scope>
    <source>
        <strain evidence="1 2">NCTC11842</strain>
    </source>
</reference>
<evidence type="ECO:0000313" key="1">
    <source>
        <dbReference type="EMBL" id="SPZ00193.1"/>
    </source>
</evidence>
<dbReference type="GO" id="GO:0003677">
    <property type="term" value="F:DNA binding"/>
    <property type="evidence" value="ECO:0007669"/>
    <property type="project" value="UniProtKB-KW"/>
</dbReference>
<dbReference type="Pfam" id="PF07751">
    <property type="entry name" value="Abi_2"/>
    <property type="match status" value="1"/>
</dbReference>
<dbReference type="Proteomes" id="UP000250443">
    <property type="component" value="Unassembled WGS sequence"/>
</dbReference>
<dbReference type="RefSeq" id="WP_073450820.1">
    <property type="nucleotide sequence ID" value="NZ_FQYS01000025.1"/>
</dbReference>